<dbReference type="EMBL" id="UYRT01079373">
    <property type="protein sequence ID" value="VDN20580.1"/>
    <property type="molecule type" value="Genomic_DNA"/>
</dbReference>
<organism evidence="4">
    <name type="scientific">Gongylonema pulchrum</name>
    <dbReference type="NCBI Taxonomy" id="637853"/>
    <lineage>
        <taxon>Eukaryota</taxon>
        <taxon>Metazoa</taxon>
        <taxon>Ecdysozoa</taxon>
        <taxon>Nematoda</taxon>
        <taxon>Chromadorea</taxon>
        <taxon>Rhabditida</taxon>
        <taxon>Spirurina</taxon>
        <taxon>Spiruromorpha</taxon>
        <taxon>Spiruroidea</taxon>
        <taxon>Gongylonematidae</taxon>
        <taxon>Gongylonema</taxon>
    </lineage>
</organism>
<keyword evidence="3" id="KW-1185">Reference proteome</keyword>
<dbReference type="WBParaSite" id="GPUH_0001252701-mRNA-1">
    <property type="protein sequence ID" value="GPUH_0001252701-mRNA-1"/>
    <property type="gene ID" value="GPUH_0001252701"/>
</dbReference>
<sequence length="309" mass="35639">MNFRSSLEQKAEQSKKGPELPTVESHEDRYPIYPEKEFCDIRKQTGDRFEKSAVNYPVQKYYVGTQNRMLNGRPIANCLFSNSVEESEPTSDRQRSASSPRNAEKKTVTMSRNDHTSQKHYSERPLRPKEGINEIKNRLNTVLRFPKKTVKSEESSQNPEYSACRPVDVQQYSRIVKPHPPESLESDCLQFQQSKSIRTNPAVYSIPIKQQHIRATSAPRRPTHPETQPTTNVFMNPVYARVDASDCKPSGYLRPMIPVPRWHAPTMSNPSWGQNPVNPPVRLPVLQRVVFPAVQNNQRSKKALRRFIW</sequence>
<feature type="compositionally biased region" description="Basic and acidic residues" evidence="1">
    <location>
        <begin position="7"/>
        <end position="31"/>
    </location>
</feature>
<protein>
    <submittedName>
        <fullName evidence="2 4">Uncharacterized protein</fullName>
    </submittedName>
</protein>
<dbReference type="AlphaFoldDB" id="A0A183DUX2"/>
<feature type="region of interest" description="Disordered" evidence="1">
    <location>
        <begin position="1"/>
        <end position="31"/>
    </location>
</feature>
<feature type="compositionally biased region" description="Basic and acidic residues" evidence="1">
    <location>
        <begin position="102"/>
        <end position="134"/>
    </location>
</feature>
<feature type="region of interest" description="Disordered" evidence="1">
    <location>
        <begin position="84"/>
        <end position="134"/>
    </location>
</feature>
<evidence type="ECO:0000313" key="4">
    <source>
        <dbReference type="WBParaSite" id="GPUH_0001252701-mRNA-1"/>
    </source>
</evidence>
<name>A0A183DUX2_9BILA</name>
<evidence type="ECO:0000313" key="3">
    <source>
        <dbReference type="Proteomes" id="UP000271098"/>
    </source>
</evidence>
<evidence type="ECO:0000256" key="1">
    <source>
        <dbReference type="SAM" id="MobiDB-lite"/>
    </source>
</evidence>
<evidence type="ECO:0000313" key="2">
    <source>
        <dbReference type="EMBL" id="VDN20580.1"/>
    </source>
</evidence>
<reference evidence="2 3" key="2">
    <citation type="submission" date="2018-11" db="EMBL/GenBank/DDBJ databases">
        <authorList>
            <consortium name="Pathogen Informatics"/>
        </authorList>
    </citation>
    <scope>NUCLEOTIDE SEQUENCE [LARGE SCALE GENOMIC DNA]</scope>
</reference>
<gene>
    <name evidence="2" type="ORF">GPUH_LOCUS12513</name>
</gene>
<feature type="region of interest" description="Disordered" evidence="1">
    <location>
        <begin position="212"/>
        <end position="231"/>
    </location>
</feature>
<accession>A0A183DUX2</accession>
<proteinExistence type="predicted"/>
<reference evidence="4" key="1">
    <citation type="submission" date="2016-06" db="UniProtKB">
        <authorList>
            <consortium name="WormBaseParasite"/>
        </authorList>
    </citation>
    <scope>IDENTIFICATION</scope>
</reference>
<dbReference type="Proteomes" id="UP000271098">
    <property type="component" value="Unassembled WGS sequence"/>
</dbReference>